<dbReference type="AlphaFoldDB" id="A0A0A8YPS4"/>
<evidence type="ECO:0000313" key="1">
    <source>
        <dbReference type="EMBL" id="JAD26840.1"/>
    </source>
</evidence>
<name>A0A0A8YPS4_ARUDO</name>
<organism evidence="1">
    <name type="scientific">Arundo donax</name>
    <name type="common">Giant reed</name>
    <name type="synonym">Donax arundinaceus</name>
    <dbReference type="NCBI Taxonomy" id="35708"/>
    <lineage>
        <taxon>Eukaryota</taxon>
        <taxon>Viridiplantae</taxon>
        <taxon>Streptophyta</taxon>
        <taxon>Embryophyta</taxon>
        <taxon>Tracheophyta</taxon>
        <taxon>Spermatophyta</taxon>
        <taxon>Magnoliopsida</taxon>
        <taxon>Liliopsida</taxon>
        <taxon>Poales</taxon>
        <taxon>Poaceae</taxon>
        <taxon>PACMAD clade</taxon>
        <taxon>Arundinoideae</taxon>
        <taxon>Arundineae</taxon>
        <taxon>Arundo</taxon>
    </lineage>
</organism>
<protein>
    <submittedName>
        <fullName evidence="1">Uncharacterized protein</fullName>
    </submittedName>
</protein>
<dbReference type="EMBL" id="GBRH01271055">
    <property type="protein sequence ID" value="JAD26840.1"/>
    <property type="molecule type" value="Transcribed_RNA"/>
</dbReference>
<reference evidence="1" key="1">
    <citation type="submission" date="2014-09" db="EMBL/GenBank/DDBJ databases">
        <authorList>
            <person name="Magalhaes I.L.F."/>
            <person name="Oliveira U."/>
            <person name="Santos F.R."/>
            <person name="Vidigal T.H.D.A."/>
            <person name="Brescovit A.D."/>
            <person name="Santos A.J."/>
        </authorList>
    </citation>
    <scope>NUCLEOTIDE SEQUENCE</scope>
    <source>
        <tissue evidence="1">Shoot tissue taken approximately 20 cm above the soil surface</tissue>
    </source>
</reference>
<reference evidence="1" key="2">
    <citation type="journal article" date="2015" name="Data Brief">
        <title>Shoot transcriptome of the giant reed, Arundo donax.</title>
        <authorList>
            <person name="Barrero R.A."/>
            <person name="Guerrero F.D."/>
            <person name="Moolhuijzen P."/>
            <person name="Goolsby J.A."/>
            <person name="Tidwell J."/>
            <person name="Bellgard S.E."/>
            <person name="Bellgard M.I."/>
        </authorList>
    </citation>
    <scope>NUCLEOTIDE SEQUENCE</scope>
    <source>
        <tissue evidence="1">Shoot tissue taken approximately 20 cm above the soil surface</tissue>
    </source>
</reference>
<sequence>MHRYEPDSHIMPLSELTTAISTAVSRRATNGSGLWMNSGACTS</sequence>
<proteinExistence type="predicted"/>
<accession>A0A0A8YPS4</accession>